<comment type="catalytic activity">
    <reaction evidence="3">
        <text>2 GTP = 3',3'-c-di-GMP + 2 diphosphate</text>
        <dbReference type="Rhea" id="RHEA:24898"/>
        <dbReference type="ChEBI" id="CHEBI:33019"/>
        <dbReference type="ChEBI" id="CHEBI:37565"/>
        <dbReference type="ChEBI" id="CHEBI:58805"/>
        <dbReference type="EC" id="2.7.7.65"/>
    </reaction>
</comment>
<feature type="coiled-coil region" evidence="4">
    <location>
        <begin position="361"/>
        <end position="388"/>
    </location>
</feature>
<sequence>MPGTVRIGVRLECGHCAQVRQAMLRRLIQPACIACLILAATAASAVGPGEAAVGRCFELRDSHPAAAVAHADEALAESGLTPDVEMKLRACLGRSLALTGDAGRAEAEVRRVDALLEQHPMPPEFVLRAMSNSGATLHTLGWTHRALDYYRRAHDAATRSDSDEAQATILANVASIHSETLGAHEQAEALYAQAHAARVRAGGTTPLLPYNRGINFLRMGRRPEALARFRDAERIASAAGHHVVEYRARAERIALEADGVTLAAAREALATIVQEQKRLDDPAGAATTLLRLSVLALRDQAPDEALAHAEHAAALVAGTAPRIEQQEALAAKVAAHAAQGDWRLAYEGVQALREREVSSLRRETLDNLAGLQARLNDTEREHEVQRLQGAQRIEALRLQNARRLRNVWIGAFLLLLLLGGVFAGYQRRVNRRLTGLSRVDPLTGLLNRRAATHSLEAECADPTEGGDRRDVVFLIDIDHFKARNDRYGHAAGDAALAEVARHLRVCCRPEDIVARWGGEEFLVGCRQLDLARAQQVAERLRTAVSGIVLEDVTGEPPRLSVSIGFACFPFFPGAAAPGDWQDAVALADRALYAGKHGGRDAWVGVWGRAGSDTAIADVAADPAAHVERGDVDVVASRLPVCWRAPAT</sequence>
<evidence type="ECO:0000256" key="2">
    <source>
        <dbReference type="ARBA" id="ARBA00012528"/>
    </source>
</evidence>
<dbReference type="EC" id="2.7.7.65" evidence="2"/>
<evidence type="ECO:0000259" key="7">
    <source>
        <dbReference type="PROSITE" id="PS50887"/>
    </source>
</evidence>
<keyword evidence="5" id="KW-1133">Transmembrane helix</keyword>
<dbReference type="InterPro" id="IPR050469">
    <property type="entry name" value="Diguanylate_Cyclase"/>
</dbReference>
<dbReference type="PROSITE" id="PS50887">
    <property type="entry name" value="GGDEF"/>
    <property type="match status" value="1"/>
</dbReference>
<feature type="signal peptide" evidence="6">
    <location>
        <begin position="1"/>
        <end position="45"/>
    </location>
</feature>
<dbReference type="AlphaFoldDB" id="A0A518N2F0"/>
<evidence type="ECO:0000313" key="8">
    <source>
        <dbReference type="EMBL" id="QDW66111.1"/>
    </source>
</evidence>
<dbReference type="FunFam" id="3.30.70.270:FF:000001">
    <property type="entry name" value="Diguanylate cyclase domain protein"/>
    <property type="match status" value="1"/>
</dbReference>
<keyword evidence="5" id="KW-0472">Membrane</keyword>
<feature type="domain" description="GGDEF" evidence="7">
    <location>
        <begin position="468"/>
        <end position="607"/>
    </location>
</feature>
<protein>
    <recommendedName>
        <fullName evidence="2">diguanylate cyclase</fullName>
        <ecNumber evidence="2">2.7.7.65</ecNumber>
    </recommendedName>
</protein>
<proteinExistence type="predicted"/>
<organism evidence="8 9">
    <name type="scientific">Luteimonas granuli</name>
    <dbReference type="NCBI Taxonomy" id="1176533"/>
    <lineage>
        <taxon>Bacteria</taxon>
        <taxon>Pseudomonadati</taxon>
        <taxon>Pseudomonadota</taxon>
        <taxon>Gammaproteobacteria</taxon>
        <taxon>Lysobacterales</taxon>
        <taxon>Lysobacteraceae</taxon>
        <taxon>Luteimonas</taxon>
    </lineage>
</organism>
<keyword evidence="9" id="KW-1185">Reference proteome</keyword>
<dbReference type="CDD" id="cd01949">
    <property type="entry name" value="GGDEF"/>
    <property type="match status" value="1"/>
</dbReference>
<accession>A0A518N2F0</accession>
<evidence type="ECO:0000256" key="6">
    <source>
        <dbReference type="SAM" id="SignalP"/>
    </source>
</evidence>
<evidence type="ECO:0000256" key="4">
    <source>
        <dbReference type="SAM" id="Coils"/>
    </source>
</evidence>
<dbReference type="PANTHER" id="PTHR45138:SF9">
    <property type="entry name" value="DIGUANYLATE CYCLASE DGCM-RELATED"/>
    <property type="match status" value="1"/>
</dbReference>
<evidence type="ECO:0000256" key="5">
    <source>
        <dbReference type="SAM" id="Phobius"/>
    </source>
</evidence>
<dbReference type="GO" id="GO:0052621">
    <property type="term" value="F:diguanylate cyclase activity"/>
    <property type="evidence" value="ECO:0007669"/>
    <property type="project" value="UniProtKB-EC"/>
</dbReference>
<reference evidence="8 9" key="1">
    <citation type="submission" date="2019-07" db="EMBL/GenBank/DDBJ databases">
        <title>Full genome sequence of Luteimonas sp. Gr-4.</title>
        <authorList>
            <person name="Im W.-T."/>
        </authorList>
    </citation>
    <scope>NUCLEOTIDE SEQUENCE [LARGE SCALE GENOMIC DNA]</scope>
    <source>
        <strain evidence="8 9">Gr-4</strain>
    </source>
</reference>
<dbReference type="GO" id="GO:1902201">
    <property type="term" value="P:negative regulation of bacterial-type flagellum-dependent cell motility"/>
    <property type="evidence" value="ECO:0007669"/>
    <property type="project" value="TreeGrafter"/>
</dbReference>
<dbReference type="Pfam" id="PF00990">
    <property type="entry name" value="GGDEF"/>
    <property type="match status" value="1"/>
</dbReference>
<dbReference type="SMART" id="SM00267">
    <property type="entry name" value="GGDEF"/>
    <property type="match status" value="1"/>
</dbReference>
<dbReference type="Proteomes" id="UP000316584">
    <property type="component" value="Chromosome"/>
</dbReference>
<name>A0A518N2F0_9GAMM</name>
<keyword evidence="4" id="KW-0175">Coiled coil</keyword>
<gene>
    <name evidence="8" type="ORF">FPZ22_03755</name>
</gene>
<keyword evidence="5" id="KW-0812">Transmembrane</keyword>
<dbReference type="GO" id="GO:0005886">
    <property type="term" value="C:plasma membrane"/>
    <property type="evidence" value="ECO:0007669"/>
    <property type="project" value="TreeGrafter"/>
</dbReference>
<evidence type="ECO:0000256" key="1">
    <source>
        <dbReference type="ARBA" id="ARBA00001946"/>
    </source>
</evidence>
<dbReference type="SUPFAM" id="SSF55073">
    <property type="entry name" value="Nucleotide cyclase"/>
    <property type="match status" value="1"/>
</dbReference>
<evidence type="ECO:0000313" key="9">
    <source>
        <dbReference type="Proteomes" id="UP000316584"/>
    </source>
</evidence>
<dbReference type="SUPFAM" id="SSF48452">
    <property type="entry name" value="TPR-like"/>
    <property type="match status" value="1"/>
</dbReference>
<comment type="cofactor">
    <cofactor evidence="1">
        <name>Mg(2+)</name>
        <dbReference type="ChEBI" id="CHEBI:18420"/>
    </cofactor>
</comment>
<dbReference type="Gene3D" id="3.30.70.270">
    <property type="match status" value="1"/>
</dbReference>
<dbReference type="InterPro" id="IPR011990">
    <property type="entry name" value="TPR-like_helical_dom_sf"/>
</dbReference>
<dbReference type="GO" id="GO:0043709">
    <property type="term" value="P:cell adhesion involved in single-species biofilm formation"/>
    <property type="evidence" value="ECO:0007669"/>
    <property type="project" value="TreeGrafter"/>
</dbReference>
<dbReference type="InterPro" id="IPR029787">
    <property type="entry name" value="Nucleotide_cyclase"/>
</dbReference>
<dbReference type="KEGG" id="lug:FPZ22_03755"/>
<feature type="chain" id="PRO_5022011098" description="diguanylate cyclase" evidence="6">
    <location>
        <begin position="46"/>
        <end position="647"/>
    </location>
</feature>
<dbReference type="EMBL" id="CP042218">
    <property type="protein sequence ID" value="QDW66111.1"/>
    <property type="molecule type" value="Genomic_DNA"/>
</dbReference>
<dbReference type="PANTHER" id="PTHR45138">
    <property type="entry name" value="REGULATORY COMPONENTS OF SENSORY TRANSDUCTION SYSTEM"/>
    <property type="match status" value="1"/>
</dbReference>
<keyword evidence="6" id="KW-0732">Signal</keyword>
<dbReference type="InterPro" id="IPR000160">
    <property type="entry name" value="GGDEF_dom"/>
</dbReference>
<dbReference type="NCBIfam" id="TIGR00254">
    <property type="entry name" value="GGDEF"/>
    <property type="match status" value="1"/>
</dbReference>
<dbReference type="InterPro" id="IPR043128">
    <property type="entry name" value="Rev_trsase/Diguanyl_cyclase"/>
</dbReference>
<dbReference type="OrthoDB" id="9803824at2"/>
<evidence type="ECO:0000256" key="3">
    <source>
        <dbReference type="ARBA" id="ARBA00034247"/>
    </source>
</evidence>
<dbReference type="Gene3D" id="1.25.40.10">
    <property type="entry name" value="Tetratricopeptide repeat domain"/>
    <property type="match status" value="1"/>
</dbReference>
<feature type="transmembrane region" description="Helical" evidence="5">
    <location>
        <begin position="407"/>
        <end position="425"/>
    </location>
</feature>